<keyword evidence="1" id="KW-1133">Transmembrane helix</keyword>
<sequence>MSLYNKPNDTSFEYFLKKTYPEHARRILLAKSNANIVRFFYPLLSFFIPIIFFAIISLSIAFFKKAILTSVEGGKFADVITEISIHNSIIITCTIGFIISLMFLLIGLLLGFSKAKDLLFHSEQLETSVRQVWLLEQNNKLNTKENAPKNYEFEN</sequence>
<dbReference type="AlphaFoldDB" id="A0A4P2VHF8"/>
<feature type="transmembrane region" description="Helical" evidence="1">
    <location>
        <begin position="39"/>
        <end position="63"/>
    </location>
</feature>
<keyword evidence="1" id="KW-0812">Transmembrane</keyword>
<evidence type="ECO:0000256" key="1">
    <source>
        <dbReference type="SAM" id="Phobius"/>
    </source>
</evidence>
<dbReference type="KEGG" id="sbf:JCM31447_08440"/>
<dbReference type="OrthoDB" id="5296309at2"/>
<keyword evidence="1" id="KW-0472">Membrane</keyword>
<dbReference type="RefSeq" id="WP_130606876.1">
    <property type="nucleotide sequence ID" value="NZ_AP019368.1"/>
</dbReference>
<gene>
    <name evidence="2" type="ORF">JCM31447_08440</name>
</gene>
<proteinExistence type="predicted"/>
<keyword evidence="3" id="KW-1185">Reference proteome</keyword>
<organism evidence="2 3">
    <name type="scientific">Fluviispira sanaruensis</name>
    <dbReference type="NCBI Taxonomy" id="2493639"/>
    <lineage>
        <taxon>Bacteria</taxon>
        <taxon>Pseudomonadati</taxon>
        <taxon>Bdellovibrionota</taxon>
        <taxon>Oligoflexia</taxon>
        <taxon>Silvanigrellales</taxon>
        <taxon>Silvanigrellaceae</taxon>
        <taxon>Fluviispira</taxon>
    </lineage>
</organism>
<dbReference type="EMBL" id="AP019368">
    <property type="protein sequence ID" value="BBH52403.1"/>
    <property type="molecule type" value="Genomic_DNA"/>
</dbReference>
<protein>
    <submittedName>
        <fullName evidence="2">Uncharacterized protein</fullName>
    </submittedName>
</protein>
<accession>A0A4P2VHF8</accession>
<reference evidence="2 3" key="1">
    <citation type="submission" date="2018-12" db="EMBL/GenBank/DDBJ databases">
        <title>Rubrispira sanarue gen. nov., sp., nov., a member of the order Silvanigrellales, isolated from a brackish lake in Hamamatsu Japan.</title>
        <authorList>
            <person name="Maejima Y."/>
            <person name="Iino T."/>
            <person name="Muraguchi Y."/>
            <person name="Fukuda K."/>
            <person name="Nojiri H."/>
            <person name="Ohkuma M."/>
            <person name="Moriuchi R."/>
            <person name="Dohra H."/>
            <person name="Kimbara K."/>
            <person name="Shintani M."/>
        </authorList>
    </citation>
    <scope>NUCLEOTIDE SEQUENCE [LARGE SCALE GENOMIC DNA]</scope>
    <source>
        <strain evidence="2 3">RF1110005</strain>
    </source>
</reference>
<feature type="transmembrane region" description="Helical" evidence="1">
    <location>
        <begin position="83"/>
        <end position="112"/>
    </location>
</feature>
<evidence type="ECO:0000313" key="3">
    <source>
        <dbReference type="Proteomes" id="UP000291236"/>
    </source>
</evidence>
<evidence type="ECO:0000313" key="2">
    <source>
        <dbReference type="EMBL" id="BBH52403.1"/>
    </source>
</evidence>
<name>A0A4P2VHF8_FLUSA</name>
<dbReference type="Proteomes" id="UP000291236">
    <property type="component" value="Chromosome"/>
</dbReference>